<reference evidence="1" key="1">
    <citation type="submission" date="2020-11" db="EMBL/GenBank/DDBJ databases">
        <authorList>
            <person name="Koelle M."/>
            <person name="Horta M.A.C."/>
            <person name="Nowrousian M."/>
            <person name="Ohm R.A."/>
            <person name="Benz P."/>
            <person name="Pilgard A."/>
        </authorList>
    </citation>
    <scope>NUCLEOTIDE SEQUENCE</scope>
    <source>
        <strain evidence="1">FPRL280</strain>
    </source>
</reference>
<sequence>MSTQIQTLRFQDLVDRDQYHVFNRIHIKQDIIVDDTPITIRPVLPQAGSHYILQHDDDPVDSPESPLPYPGRRNWPSHLKFAYPGILTSQLSSQGPHEPQDAICKVVSMSLHAENRLAHELLFYEKLEDLQGHVIPRCFGLFEGEIDRERVQCLVLEYCGEPVVDFRTTSWQFREKLVDIVHELHTRGIHHGGLHKENILCCYRLGPEARADGKYTIDPVLINFGNAFLKYKCDAMRNNEKIQLCVEEPEVMIGCQHLLRFARTISAWCPCETASSDILHAVTDYATL</sequence>
<dbReference type="SUPFAM" id="SSF56112">
    <property type="entry name" value="Protein kinase-like (PK-like)"/>
    <property type="match status" value="1"/>
</dbReference>
<gene>
    <name evidence="1" type="ORF">IEO21_07711</name>
</gene>
<evidence type="ECO:0000313" key="1">
    <source>
        <dbReference type="EMBL" id="KAF9808873.1"/>
    </source>
</evidence>
<accession>A0A8H7TZX6</accession>
<proteinExistence type="predicted"/>
<dbReference type="Gene3D" id="1.10.510.10">
    <property type="entry name" value="Transferase(Phosphotransferase) domain 1"/>
    <property type="match status" value="1"/>
</dbReference>
<comment type="caution">
    <text evidence="1">The sequence shown here is derived from an EMBL/GenBank/DDBJ whole genome shotgun (WGS) entry which is preliminary data.</text>
</comment>
<evidence type="ECO:0008006" key="3">
    <source>
        <dbReference type="Google" id="ProtNLM"/>
    </source>
</evidence>
<protein>
    <recommendedName>
        <fullName evidence="3">Protein kinase domain-containing protein</fullName>
    </recommendedName>
</protein>
<evidence type="ECO:0000313" key="2">
    <source>
        <dbReference type="Proteomes" id="UP000639403"/>
    </source>
</evidence>
<reference evidence="1" key="2">
    <citation type="journal article" name="Front. Microbiol.">
        <title>Degradative Capacity of Two Strains of Rhodonia placenta: From Phenotype to Genotype.</title>
        <authorList>
            <person name="Kolle M."/>
            <person name="Horta M.A.C."/>
            <person name="Nowrousian M."/>
            <person name="Ohm R.A."/>
            <person name="Benz J.P."/>
            <person name="Pilgard A."/>
        </authorList>
    </citation>
    <scope>NUCLEOTIDE SEQUENCE</scope>
    <source>
        <strain evidence="1">FPRL280</strain>
    </source>
</reference>
<dbReference type="AlphaFoldDB" id="A0A8H7TZX6"/>
<name>A0A8H7TZX6_9APHY</name>
<dbReference type="Proteomes" id="UP000639403">
    <property type="component" value="Unassembled WGS sequence"/>
</dbReference>
<dbReference type="EMBL" id="JADOXO010000229">
    <property type="protein sequence ID" value="KAF9808873.1"/>
    <property type="molecule type" value="Genomic_DNA"/>
</dbReference>
<organism evidence="1 2">
    <name type="scientific">Rhodonia placenta</name>
    <dbReference type="NCBI Taxonomy" id="104341"/>
    <lineage>
        <taxon>Eukaryota</taxon>
        <taxon>Fungi</taxon>
        <taxon>Dikarya</taxon>
        <taxon>Basidiomycota</taxon>
        <taxon>Agaricomycotina</taxon>
        <taxon>Agaricomycetes</taxon>
        <taxon>Polyporales</taxon>
        <taxon>Adustoporiaceae</taxon>
        <taxon>Rhodonia</taxon>
    </lineage>
</organism>
<dbReference type="InterPro" id="IPR011009">
    <property type="entry name" value="Kinase-like_dom_sf"/>
</dbReference>